<sequence length="193" mass="21861">QKLKNHFVLGFVPFGGEFDDLMKPIINEIKTLEKGTLFNIAGQDIWVIAALGVITADLPQGNDLADMKRHSGNQGCRSCLVSKERLCDLTFDIKLNARYHHLTDKKMSKLEELVQERASQKTINDYCTKHGLSVRSSILNQLTRNRHLQTPQDAYHAVAGKVQRLIDCTFSILSPIGKSTFLKYWKNFETPSN</sequence>
<comment type="caution">
    <text evidence="1">The sequence shown here is derived from an EMBL/GenBank/DDBJ whole genome shotgun (WGS) entry which is preliminary data.</text>
</comment>
<evidence type="ECO:0000313" key="1">
    <source>
        <dbReference type="EMBL" id="CAG8855497.1"/>
    </source>
</evidence>
<evidence type="ECO:0000313" key="2">
    <source>
        <dbReference type="Proteomes" id="UP000789901"/>
    </source>
</evidence>
<name>A0ABN7XJM2_GIGMA</name>
<feature type="non-terminal residue" evidence="1">
    <location>
        <position position="193"/>
    </location>
</feature>
<organism evidence="1 2">
    <name type="scientific">Gigaspora margarita</name>
    <dbReference type="NCBI Taxonomy" id="4874"/>
    <lineage>
        <taxon>Eukaryota</taxon>
        <taxon>Fungi</taxon>
        <taxon>Fungi incertae sedis</taxon>
        <taxon>Mucoromycota</taxon>
        <taxon>Glomeromycotina</taxon>
        <taxon>Glomeromycetes</taxon>
        <taxon>Diversisporales</taxon>
        <taxon>Gigasporaceae</taxon>
        <taxon>Gigaspora</taxon>
    </lineage>
</organism>
<feature type="non-terminal residue" evidence="1">
    <location>
        <position position="1"/>
    </location>
</feature>
<accession>A0ABN7XJM2</accession>
<dbReference type="Proteomes" id="UP000789901">
    <property type="component" value="Unassembled WGS sequence"/>
</dbReference>
<dbReference type="EMBL" id="CAJVQB010149999">
    <property type="protein sequence ID" value="CAG8855497.1"/>
    <property type="molecule type" value="Genomic_DNA"/>
</dbReference>
<reference evidence="1 2" key="1">
    <citation type="submission" date="2021-06" db="EMBL/GenBank/DDBJ databases">
        <authorList>
            <person name="Kallberg Y."/>
            <person name="Tangrot J."/>
            <person name="Rosling A."/>
        </authorList>
    </citation>
    <scope>NUCLEOTIDE SEQUENCE [LARGE SCALE GENOMIC DNA]</scope>
    <source>
        <strain evidence="1 2">120-4 pot B 10/14</strain>
    </source>
</reference>
<keyword evidence="2" id="KW-1185">Reference proteome</keyword>
<gene>
    <name evidence="1" type="ORF">GMARGA_LOCUS44318</name>
</gene>
<protein>
    <submittedName>
        <fullName evidence="1">21792_t:CDS:1</fullName>
    </submittedName>
</protein>
<proteinExistence type="predicted"/>